<protein>
    <submittedName>
        <fullName evidence="1">Uncharacterized protein</fullName>
    </submittedName>
</protein>
<proteinExistence type="predicted"/>
<sequence>MVDLEVPHKDKRATQWCKDTTSLTGENWSYMRVNQEDFERYRLGIEVEIDPSFNPSSYTIEWEDGERKIISEYKNDIKVSFKIEAKNISENFHVACIVISNKTWHKYSDFDDRMDIQYKVLPPLNDY</sequence>
<dbReference type="EMBL" id="BARV01008673">
    <property type="protein sequence ID" value="GAI06694.1"/>
    <property type="molecule type" value="Genomic_DNA"/>
</dbReference>
<comment type="caution">
    <text evidence="1">The sequence shown here is derived from an EMBL/GenBank/DDBJ whole genome shotgun (WGS) entry which is preliminary data.</text>
</comment>
<organism evidence="1">
    <name type="scientific">marine sediment metagenome</name>
    <dbReference type="NCBI Taxonomy" id="412755"/>
    <lineage>
        <taxon>unclassified sequences</taxon>
        <taxon>metagenomes</taxon>
        <taxon>ecological metagenomes</taxon>
    </lineage>
</organism>
<dbReference type="AlphaFoldDB" id="X1MJY3"/>
<gene>
    <name evidence="1" type="ORF">S06H3_17371</name>
</gene>
<evidence type="ECO:0000313" key="1">
    <source>
        <dbReference type="EMBL" id="GAI06694.1"/>
    </source>
</evidence>
<name>X1MJY3_9ZZZZ</name>
<reference evidence="1" key="1">
    <citation type="journal article" date="2014" name="Front. Microbiol.">
        <title>High frequency of phylogenetically diverse reductive dehalogenase-homologous genes in deep subseafloor sedimentary metagenomes.</title>
        <authorList>
            <person name="Kawai M."/>
            <person name="Futagami T."/>
            <person name="Toyoda A."/>
            <person name="Takaki Y."/>
            <person name="Nishi S."/>
            <person name="Hori S."/>
            <person name="Arai W."/>
            <person name="Tsubouchi T."/>
            <person name="Morono Y."/>
            <person name="Uchiyama I."/>
            <person name="Ito T."/>
            <person name="Fujiyama A."/>
            <person name="Inagaki F."/>
            <person name="Takami H."/>
        </authorList>
    </citation>
    <scope>NUCLEOTIDE SEQUENCE</scope>
    <source>
        <strain evidence="1">Expedition CK06-06</strain>
    </source>
</reference>
<accession>X1MJY3</accession>